<proteinExistence type="predicted"/>
<organism evidence="1">
    <name type="scientific">marine sediment metagenome</name>
    <dbReference type="NCBI Taxonomy" id="412755"/>
    <lineage>
        <taxon>unclassified sequences</taxon>
        <taxon>metagenomes</taxon>
        <taxon>ecological metagenomes</taxon>
    </lineage>
</organism>
<evidence type="ECO:0008006" key="2">
    <source>
        <dbReference type="Google" id="ProtNLM"/>
    </source>
</evidence>
<reference evidence="1" key="1">
    <citation type="journal article" date="2014" name="Front. Microbiol.">
        <title>High frequency of phylogenetically diverse reductive dehalogenase-homologous genes in deep subseafloor sedimentary metagenomes.</title>
        <authorList>
            <person name="Kawai M."/>
            <person name="Futagami T."/>
            <person name="Toyoda A."/>
            <person name="Takaki Y."/>
            <person name="Nishi S."/>
            <person name="Hori S."/>
            <person name="Arai W."/>
            <person name="Tsubouchi T."/>
            <person name="Morono Y."/>
            <person name="Uchiyama I."/>
            <person name="Ito T."/>
            <person name="Fujiyama A."/>
            <person name="Inagaki F."/>
            <person name="Takami H."/>
        </authorList>
    </citation>
    <scope>NUCLEOTIDE SEQUENCE</scope>
    <source>
        <strain evidence="1">Expedition CK06-06</strain>
    </source>
</reference>
<comment type="caution">
    <text evidence="1">The sequence shown here is derived from an EMBL/GenBank/DDBJ whole genome shotgun (WGS) entry which is preliminary data.</text>
</comment>
<name>X1HBE6_9ZZZZ</name>
<evidence type="ECO:0000313" key="1">
    <source>
        <dbReference type="EMBL" id="GAH54395.1"/>
    </source>
</evidence>
<gene>
    <name evidence="1" type="ORF">S03H2_28124</name>
</gene>
<dbReference type="AlphaFoldDB" id="X1HBE6"/>
<accession>X1HBE6</accession>
<sequence>MIIKRLAKNNNIYYYDCYPPNDFSNAKHNIIKEFILQKVFGLEMKVFSLEYDIPELKPLYFIENNIKIIGNISYPPNIGNILLDKSIQENLRNKKVLILTGGFEHTKGVDAVKYGEVWKQIVEILKEQYNEDEILVKAHPRFKTIITSLKKYSIDELNIIPAEIIQSIQKLELIIGTGSTALFFSPNKATRVISVINLFELPEKMKYHFSFHVESNKKILLPVNMDNFRKYLSR</sequence>
<dbReference type="Gene3D" id="3.40.50.11110">
    <property type="entry name" value="Sialyltransferase, C-terminal GT-B Rossman nucleotide-binding domain"/>
    <property type="match status" value="1"/>
</dbReference>
<protein>
    <recommendedName>
        <fullName evidence="2">UDP-N-acetylglucosamine 2-epimerase domain-containing protein</fullName>
    </recommendedName>
</protein>
<dbReference type="InterPro" id="IPR010866">
    <property type="entry name" value="A-2_8-polyST"/>
</dbReference>
<dbReference type="Pfam" id="PF07388">
    <property type="entry name" value="A-2_8-polyST"/>
    <property type="match status" value="1"/>
</dbReference>
<dbReference type="EMBL" id="BARU01016940">
    <property type="protein sequence ID" value="GAH54395.1"/>
    <property type="molecule type" value="Genomic_DNA"/>
</dbReference>